<keyword evidence="5 8" id="KW-0808">Transferase</keyword>
<dbReference type="GO" id="GO:0019491">
    <property type="term" value="P:ectoine biosynthetic process"/>
    <property type="evidence" value="ECO:0007669"/>
    <property type="project" value="UniProtKB-UniPathway"/>
</dbReference>
<dbReference type="EMBL" id="FOGB01000003">
    <property type="protein sequence ID" value="SEQ43171.1"/>
    <property type="molecule type" value="Genomic_DNA"/>
</dbReference>
<proteinExistence type="inferred from homology"/>
<evidence type="ECO:0000256" key="5">
    <source>
        <dbReference type="ARBA" id="ARBA00022679"/>
    </source>
</evidence>
<name>A0A1H9FZA9_9GAMM</name>
<accession>A0A1H9FZA9</accession>
<evidence type="ECO:0000256" key="8">
    <source>
        <dbReference type="RuleBase" id="RU365045"/>
    </source>
</evidence>
<organism evidence="10 11">
    <name type="scientific">Amphritea atlantica</name>
    <dbReference type="NCBI Taxonomy" id="355243"/>
    <lineage>
        <taxon>Bacteria</taxon>
        <taxon>Pseudomonadati</taxon>
        <taxon>Pseudomonadota</taxon>
        <taxon>Gammaproteobacteria</taxon>
        <taxon>Oceanospirillales</taxon>
        <taxon>Oceanospirillaceae</taxon>
        <taxon>Amphritea</taxon>
    </lineage>
</organism>
<keyword evidence="6 8" id="KW-0012">Acyltransferase</keyword>
<dbReference type="EC" id="2.3.1.178" evidence="3 8"/>
<feature type="domain" description="N-acetyltransferase" evidence="9">
    <location>
        <begin position="6"/>
        <end position="145"/>
    </location>
</feature>
<dbReference type="PANTHER" id="PTHR43072:SF23">
    <property type="entry name" value="UPF0039 PROTEIN C11D3.02C"/>
    <property type="match status" value="1"/>
</dbReference>
<dbReference type="Proteomes" id="UP000198749">
    <property type="component" value="Unassembled WGS sequence"/>
</dbReference>
<dbReference type="PROSITE" id="PS51186">
    <property type="entry name" value="GNAT"/>
    <property type="match status" value="1"/>
</dbReference>
<protein>
    <recommendedName>
        <fullName evidence="4 8">L-2,4-diaminobutyric acid acetyltransferase</fullName>
        <shortName evidence="8">DABA acetyltransferase</shortName>
        <ecNumber evidence="3 8">2.3.1.178</ecNumber>
    </recommendedName>
</protein>
<dbReference type="UniPathway" id="UPA00067">
    <property type="reaction ID" value="UER00122"/>
</dbReference>
<comment type="catalytic activity">
    <reaction evidence="7 8">
        <text>L-2,4-diaminobutanoate + acetyl-CoA = (2S)-4-acetamido-2-aminobutanoate + CoA + H(+)</text>
        <dbReference type="Rhea" id="RHEA:16901"/>
        <dbReference type="ChEBI" id="CHEBI:15378"/>
        <dbReference type="ChEBI" id="CHEBI:57287"/>
        <dbReference type="ChEBI" id="CHEBI:57288"/>
        <dbReference type="ChEBI" id="CHEBI:58761"/>
        <dbReference type="ChEBI" id="CHEBI:58929"/>
        <dbReference type="EC" id="2.3.1.178"/>
    </reaction>
</comment>
<evidence type="ECO:0000256" key="7">
    <source>
        <dbReference type="ARBA" id="ARBA00048924"/>
    </source>
</evidence>
<dbReference type="STRING" id="355243.SAMN03080615_01523"/>
<sequence length="164" mass="18133">MDISSVILRTPTAADGFAVNYLINNIPELDSNSCYCNLLQCSHFSETSILAEYEGQVVGFISGYHKPQTPDTLFVWQVAVSSKARGCGLATQMLLQLLASGGNRSVSHVETTITEDNAPSWALFTRLAKQCSAPLERALMFDRAEHFNDQHDSEFLVRIGPLHR</sequence>
<reference evidence="11" key="1">
    <citation type="submission" date="2016-10" db="EMBL/GenBank/DDBJ databases">
        <authorList>
            <person name="Varghese N."/>
            <person name="Submissions S."/>
        </authorList>
    </citation>
    <scope>NUCLEOTIDE SEQUENCE [LARGE SCALE GENOMIC DNA]</scope>
    <source>
        <strain evidence="11">DSM 18887</strain>
    </source>
</reference>
<dbReference type="AlphaFoldDB" id="A0A1H9FZA9"/>
<comment type="function">
    <text evidence="8">Catalyzes the acetylation of L-2,4-diaminobutyrate (DABA) to gamma-N-acetyl-alpha,gamma-diaminobutyric acid (ADABA) with acetyl coenzyme A.</text>
</comment>
<dbReference type="InterPro" id="IPR000182">
    <property type="entry name" value="GNAT_dom"/>
</dbReference>
<evidence type="ECO:0000313" key="11">
    <source>
        <dbReference type="Proteomes" id="UP000198749"/>
    </source>
</evidence>
<dbReference type="SUPFAM" id="SSF55729">
    <property type="entry name" value="Acyl-CoA N-acyltransferases (Nat)"/>
    <property type="match status" value="1"/>
</dbReference>
<dbReference type="RefSeq" id="WP_091356125.1">
    <property type="nucleotide sequence ID" value="NZ_AP025284.1"/>
</dbReference>
<evidence type="ECO:0000256" key="6">
    <source>
        <dbReference type="ARBA" id="ARBA00023315"/>
    </source>
</evidence>
<dbReference type="InterPro" id="IPR012772">
    <property type="entry name" value="Ectoine_EctA"/>
</dbReference>
<dbReference type="InterPro" id="IPR016181">
    <property type="entry name" value="Acyl_CoA_acyltransferase"/>
</dbReference>
<evidence type="ECO:0000256" key="3">
    <source>
        <dbReference type="ARBA" id="ARBA00012355"/>
    </source>
</evidence>
<comment type="pathway">
    <text evidence="1 8">Amine and polyamine biosynthesis; ectoine biosynthesis; L-ectoine from L-aspartate 4-semialdehyde: step 2/3.</text>
</comment>
<comment type="similarity">
    <text evidence="2 8">Belongs to the acetyltransferase family. EctA subfamily.</text>
</comment>
<evidence type="ECO:0000313" key="10">
    <source>
        <dbReference type="EMBL" id="SEQ43171.1"/>
    </source>
</evidence>
<evidence type="ECO:0000256" key="4">
    <source>
        <dbReference type="ARBA" id="ARBA00017935"/>
    </source>
</evidence>
<gene>
    <name evidence="8" type="primary">ectA</name>
    <name evidence="10" type="ORF">SAMN03080615_01523</name>
</gene>
<keyword evidence="11" id="KW-1185">Reference proteome</keyword>
<evidence type="ECO:0000256" key="1">
    <source>
        <dbReference type="ARBA" id="ARBA00004978"/>
    </source>
</evidence>
<dbReference type="Gene3D" id="3.40.630.30">
    <property type="match status" value="1"/>
</dbReference>
<dbReference type="CDD" id="cd04301">
    <property type="entry name" value="NAT_SF"/>
    <property type="match status" value="1"/>
</dbReference>
<dbReference type="PANTHER" id="PTHR43072">
    <property type="entry name" value="N-ACETYLTRANSFERASE"/>
    <property type="match status" value="1"/>
</dbReference>
<dbReference type="GO" id="GO:0033816">
    <property type="term" value="F:diaminobutyrate acetyltransferase activity"/>
    <property type="evidence" value="ECO:0007669"/>
    <property type="project" value="UniProtKB-EC"/>
</dbReference>
<dbReference type="OrthoDB" id="2436196at2"/>
<evidence type="ECO:0000256" key="2">
    <source>
        <dbReference type="ARBA" id="ARBA00010712"/>
    </source>
</evidence>
<dbReference type="NCBIfam" id="TIGR02406">
    <property type="entry name" value="ectoine_EctA"/>
    <property type="match status" value="1"/>
</dbReference>
<evidence type="ECO:0000259" key="9">
    <source>
        <dbReference type="PROSITE" id="PS51186"/>
    </source>
</evidence>
<dbReference type="Pfam" id="PF00583">
    <property type="entry name" value="Acetyltransf_1"/>
    <property type="match status" value="1"/>
</dbReference>